<dbReference type="CDD" id="cd05827">
    <property type="entry name" value="Sortase_C"/>
    <property type="match status" value="1"/>
</dbReference>
<dbReference type="PROSITE" id="PS51257">
    <property type="entry name" value="PROKAR_LIPOPROTEIN"/>
    <property type="match status" value="1"/>
</dbReference>
<keyword evidence="3" id="KW-0812">Transmembrane</keyword>
<dbReference type="InterPro" id="IPR023365">
    <property type="entry name" value="Sortase_dom-sf"/>
</dbReference>
<dbReference type="InterPro" id="IPR005754">
    <property type="entry name" value="Sortase"/>
</dbReference>
<accession>A0AAC9QWL4</accession>
<dbReference type="Proteomes" id="UP000192391">
    <property type="component" value="Chromosome"/>
</dbReference>
<dbReference type="GO" id="GO:0016787">
    <property type="term" value="F:hydrolase activity"/>
    <property type="evidence" value="ECO:0007669"/>
    <property type="project" value="UniProtKB-KW"/>
</dbReference>
<gene>
    <name evidence="4" type="ORF">B2M23_16365</name>
</gene>
<evidence type="ECO:0000256" key="3">
    <source>
        <dbReference type="SAM" id="Phobius"/>
    </source>
</evidence>
<protein>
    <submittedName>
        <fullName evidence="4">Class C sortase</fullName>
    </submittedName>
</protein>
<feature type="transmembrane region" description="Helical" evidence="3">
    <location>
        <begin position="244"/>
        <end position="266"/>
    </location>
</feature>
<feature type="transmembrane region" description="Helical" evidence="3">
    <location>
        <begin position="7"/>
        <end position="26"/>
    </location>
</feature>
<dbReference type="InterPro" id="IPR042002">
    <property type="entry name" value="Sortase_C"/>
</dbReference>
<dbReference type="KEGG" id="elim:B2M23_16365"/>
<evidence type="ECO:0000313" key="5">
    <source>
        <dbReference type="Proteomes" id="UP000192391"/>
    </source>
</evidence>
<dbReference type="NCBIfam" id="NF033745">
    <property type="entry name" value="class_C_sortase"/>
    <property type="match status" value="1"/>
</dbReference>
<dbReference type="SUPFAM" id="SSF63817">
    <property type="entry name" value="Sortase"/>
    <property type="match status" value="1"/>
</dbReference>
<proteinExistence type="predicted"/>
<dbReference type="NCBIfam" id="TIGR01076">
    <property type="entry name" value="sortase_fam"/>
    <property type="match status" value="1"/>
</dbReference>
<evidence type="ECO:0000256" key="1">
    <source>
        <dbReference type="ARBA" id="ARBA00022801"/>
    </source>
</evidence>
<organism evidence="4 5">
    <name type="scientific">Eubacterium limosum</name>
    <dbReference type="NCBI Taxonomy" id="1736"/>
    <lineage>
        <taxon>Bacteria</taxon>
        <taxon>Bacillati</taxon>
        <taxon>Bacillota</taxon>
        <taxon>Clostridia</taxon>
        <taxon>Eubacteriales</taxon>
        <taxon>Eubacteriaceae</taxon>
        <taxon>Eubacterium</taxon>
    </lineage>
</organism>
<dbReference type="Pfam" id="PF04203">
    <property type="entry name" value="Sortase"/>
    <property type="match status" value="1"/>
</dbReference>
<sequence length="273" mass="30374">MKRILSNMAITLMFIIGACFLAYPIIANLLSNRQHGEVIQDYQITVEQMNASVMAEEKEKALAYNQGLNGLVAHDPFIEGSGYVLPENYLDCLNVDGIMGTLVIDKIKINLPIYHGTRDEVLQKGVGHIKETALPIGGEGSHAVLTSHSGLNEAKLFTELDQLTEGDTFEIHVLDEILTYQVDQIKVVEPNQTDELKAVPGKDYVTLLTCTPIGVNSHRLLVRGERIFLEPQAEEIKETVNRSYVLLAAATVILVPIVLLILYWIIQKKVKKK</sequence>
<evidence type="ECO:0000256" key="2">
    <source>
        <dbReference type="PIRSR" id="PIRSR605754-1"/>
    </source>
</evidence>
<keyword evidence="3" id="KW-0472">Membrane</keyword>
<feature type="active site" description="Acyl-thioester intermediate" evidence="2">
    <location>
        <position position="210"/>
    </location>
</feature>
<dbReference type="AlphaFoldDB" id="A0AAC9QWL4"/>
<evidence type="ECO:0000313" key="4">
    <source>
        <dbReference type="EMBL" id="ARD67008.1"/>
    </source>
</evidence>
<dbReference type="RefSeq" id="WP_038352315.1">
    <property type="nucleotide sequence ID" value="NZ_CP019962.1"/>
</dbReference>
<dbReference type="Gene3D" id="2.40.260.10">
    <property type="entry name" value="Sortase"/>
    <property type="match status" value="1"/>
</dbReference>
<keyword evidence="1" id="KW-0378">Hydrolase</keyword>
<feature type="active site" description="Proton donor/acceptor" evidence="2">
    <location>
        <position position="148"/>
    </location>
</feature>
<dbReference type="EMBL" id="CP019962">
    <property type="protein sequence ID" value="ARD67008.1"/>
    <property type="molecule type" value="Genomic_DNA"/>
</dbReference>
<reference evidence="5" key="1">
    <citation type="journal article" date="2017" name="Sci. Rep.">
        <title>Determination of the Genome and Primary Transcriptome of Syngas Fermenting Eubacterium limosum ATCC 8486.</title>
        <authorList>
            <person name="Song Y."/>
            <person name="Shin J."/>
            <person name="Jeong Y."/>
            <person name="Jin S."/>
            <person name="Lee J.K."/>
            <person name="Kim D.R."/>
            <person name="Kim S.C."/>
            <person name="Cho S."/>
            <person name="Cho B.K."/>
        </authorList>
    </citation>
    <scope>NUCLEOTIDE SEQUENCE [LARGE SCALE GENOMIC DNA]</scope>
    <source>
        <strain evidence="5">ATCC 8486</strain>
    </source>
</reference>
<name>A0AAC9QWL4_EUBLI</name>
<keyword evidence="3" id="KW-1133">Transmembrane helix</keyword>